<dbReference type="EC" id="2.4.1.-" evidence="12"/>
<evidence type="ECO:0000256" key="1">
    <source>
        <dbReference type="ARBA" id="ARBA00004447"/>
    </source>
</evidence>
<evidence type="ECO:0000256" key="11">
    <source>
        <dbReference type="ARBA" id="ARBA00023180"/>
    </source>
</evidence>
<keyword evidence="8" id="KW-1133">Transmembrane helix</keyword>
<dbReference type="Gene3D" id="3.40.50.11660">
    <property type="entry name" value="Glycosyl transferase family 10, C-terminal domain"/>
    <property type="match status" value="1"/>
</dbReference>
<dbReference type="PANTHER" id="PTHR48438">
    <property type="entry name" value="ALPHA-(1,3)-FUCOSYLTRANSFERASE C-RELATED"/>
    <property type="match status" value="1"/>
</dbReference>
<evidence type="ECO:0000256" key="3">
    <source>
        <dbReference type="ARBA" id="ARBA00008919"/>
    </source>
</evidence>
<feature type="signal peptide" evidence="13">
    <location>
        <begin position="1"/>
        <end position="19"/>
    </location>
</feature>
<dbReference type="GO" id="GO:0008417">
    <property type="term" value="F:fucosyltransferase activity"/>
    <property type="evidence" value="ECO:0007669"/>
    <property type="project" value="InterPro"/>
</dbReference>
<comment type="similarity">
    <text evidence="3 12">Belongs to the glycosyltransferase 10 family.</text>
</comment>
<dbReference type="SUPFAM" id="SSF53756">
    <property type="entry name" value="UDP-Glycosyltransferase/glycogen phosphorylase"/>
    <property type="match status" value="1"/>
</dbReference>
<evidence type="ECO:0000256" key="2">
    <source>
        <dbReference type="ARBA" id="ARBA00004922"/>
    </source>
</evidence>
<keyword evidence="11" id="KW-0325">Glycoprotein</keyword>
<accession>A0A7R9GKL8</accession>
<evidence type="ECO:0000256" key="5">
    <source>
        <dbReference type="ARBA" id="ARBA00022679"/>
    </source>
</evidence>
<dbReference type="Proteomes" id="UP000678499">
    <property type="component" value="Unassembled WGS sequence"/>
</dbReference>
<comment type="subcellular location">
    <subcellularLocation>
        <location evidence="1 12">Golgi apparatus</location>
        <location evidence="1 12">Golgi stack membrane</location>
        <topology evidence="1 12">Single-pass type II membrane protein</topology>
    </subcellularLocation>
</comment>
<feature type="non-terminal residue" evidence="16">
    <location>
        <position position="416"/>
    </location>
</feature>
<gene>
    <name evidence="16" type="ORF">NMOB1V02_LOCUS12365</name>
</gene>
<keyword evidence="17" id="KW-1185">Reference proteome</keyword>
<dbReference type="OrthoDB" id="427096at2759"/>
<evidence type="ECO:0000313" key="17">
    <source>
        <dbReference type="Proteomes" id="UP000678499"/>
    </source>
</evidence>
<reference evidence="16" key="1">
    <citation type="submission" date="2020-11" db="EMBL/GenBank/DDBJ databases">
        <authorList>
            <person name="Tran Van P."/>
        </authorList>
    </citation>
    <scope>NUCLEOTIDE SEQUENCE</scope>
</reference>
<evidence type="ECO:0000256" key="10">
    <source>
        <dbReference type="ARBA" id="ARBA00023136"/>
    </source>
</evidence>
<organism evidence="16">
    <name type="scientific">Notodromas monacha</name>
    <dbReference type="NCBI Taxonomy" id="399045"/>
    <lineage>
        <taxon>Eukaryota</taxon>
        <taxon>Metazoa</taxon>
        <taxon>Ecdysozoa</taxon>
        <taxon>Arthropoda</taxon>
        <taxon>Crustacea</taxon>
        <taxon>Oligostraca</taxon>
        <taxon>Ostracoda</taxon>
        <taxon>Podocopa</taxon>
        <taxon>Podocopida</taxon>
        <taxon>Cypridocopina</taxon>
        <taxon>Cypridoidea</taxon>
        <taxon>Cyprididae</taxon>
        <taxon>Notodromas</taxon>
    </lineage>
</organism>
<keyword evidence="4 12" id="KW-0328">Glycosyltransferase</keyword>
<name>A0A7R9GKL8_9CRUS</name>
<dbReference type="Pfam" id="PF17039">
    <property type="entry name" value="Glyco_tran_10_N"/>
    <property type="match status" value="1"/>
</dbReference>
<dbReference type="InterPro" id="IPR038577">
    <property type="entry name" value="GT10-like_C_sf"/>
</dbReference>
<dbReference type="EMBL" id="CAJPEX010009628">
    <property type="protein sequence ID" value="CAG0924913.1"/>
    <property type="molecule type" value="Genomic_DNA"/>
</dbReference>
<evidence type="ECO:0000256" key="8">
    <source>
        <dbReference type="ARBA" id="ARBA00022989"/>
    </source>
</evidence>
<evidence type="ECO:0000313" key="16">
    <source>
        <dbReference type="EMBL" id="CAD7284761.1"/>
    </source>
</evidence>
<feature type="domain" description="Fucosyltransferase C-terminal" evidence="14">
    <location>
        <begin position="233"/>
        <end position="406"/>
    </location>
</feature>
<keyword evidence="10" id="KW-0472">Membrane</keyword>
<evidence type="ECO:0000256" key="9">
    <source>
        <dbReference type="ARBA" id="ARBA00023034"/>
    </source>
</evidence>
<evidence type="ECO:0000256" key="6">
    <source>
        <dbReference type="ARBA" id="ARBA00022692"/>
    </source>
</evidence>
<evidence type="ECO:0000256" key="12">
    <source>
        <dbReference type="RuleBase" id="RU003832"/>
    </source>
</evidence>
<evidence type="ECO:0000259" key="14">
    <source>
        <dbReference type="Pfam" id="PF00852"/>
    </source>
</evidence>
<proteinExistence type="inferred from homology"/>
<keyword evidence="6 12" id="KW-0812">Transmembrane</keyword>
<protein>
    <recommendedName>
        <fullName evidence="12">Fucosyltransferase</fullName>
        <ecNumber evidence="12">2.4.1.-</ecNumber>
    </recommendedName>
</protein>
<sequence length="416" mass="47795">KWSVVLIIFAFLLLQQIHWLPSDAHHHIQNDITGKSSKASNDGTQPSSLLAPLKLSDFPGLPYIFPNGSFQLGPSETRNFPIHPEEAPGHDRFLEQSLFNPLIEPNAPIKTILIVPSNDLQWIPSRGTEAFSHCPVKKCDLQRGPGLPFSKDVDLVIFHFNVNMERTHEHRDQIWVLWTQESPTMYSSMKSPPHSINWTATYRKDSDIPLLMGKWMYFNEQIKAQPQTENLAKNKTKKVAMFTSNCNAKNNRLQYAKELSKHIQVDIYGRCGSLKCSRNNKSKCFEMLKRDYKFYLAFENSNCRDYITEKFFDNALQNNVIPIVMGAEKKDYLEVAPLNSFLHVDDFQSPKSLAKKLHEIDKDDGQFNSFFQWHGTGQFAKMFENVMCLFCARLHDPHKKPKSYPNTRGALPAGQC</sequence>
<feature type="chain" id="PRO_5036210852" description="Fucosyltransferase" evidence="13">
    <location>
        <begin position="20"/>
        <end position="416"/>
    </location>
</feature>
<evidence type="ECO:0000256" key="7">
    <source>
        <dbReference type="ARBA" id="ARBA00022968"/>
    </source>
</evidence>
<keyword evidence="9 12" id="KW-0333">Golgi apparatus</keyword>
<evidence type="ECO:0000259" key="15">
    <source>
        <dbReference type="Pfam" id="PF17039"/>
    </source>
</evidence>
<dbReference type="UniPathway" id="UPA00378"/>
<comment type="pathway">
    <text evidence="2">Protein modification; protein glycosylation.</text>
</comment>
<dbReference type="InterPro" id="IPR055270">
    <property type="entry name" value="Glyco_tran_10_C"/>
</dbReference>
<dbReference type="AlphaFoldDB" id="A0A7R9GKL8"/>
<dbReference type="GO" id="GO:0032580">
    <property type="term" value="C:Golgi cisterna membrane"/>
    <property type="evidence" value="ECO:0007669"/>
    <property type="project" value="UniProtKB-SubCell"/>
</dbReference>
<dbReference type="FunFam" id="3.40.50.11660:FF:000004">
    <property type="entry name" value="Glycoprotein 3-alpha-L-fucosyltransferase A"/>
    <property type="match status" value="1"/>
</dbReference>
<evidence type="ECO:0000256" key="4">
    <source>
        <dbReference type="ARBA" id="ARBA00022676"/>
    </source>
</evidence>
<keyword evidence="5 12" id="KW-0808">Transferase</keyword>
<feature type="non-terminal residue" evidence="16">
    <location>
        <position position="1"/>
    </location>
</feature>
<dbReference type="Pfam" id="PF00852">
    <property type="entry name" value="Glyco_transf_10"/>
    <property type="match status" value="1"/>
</dbReference>
<feature type="domain" description="Fucosyltransferase N-terminal" evidence="15">
    <location>
        <begin position="128"/>
        <end position="210"/>
    </location>
</feature>
<dbReference type="InterPro" id="IPR001503">
    <property type="entry name" value="Glyco_trans_10"/>
</dbReference>
<keyword evidence="13" id="KW-0732">Signal</keyword>
<evidence type="ECO:0000256" key="13">
    <source>
        <dbReference type="SAM" id="SignalP"/>
    </source>
</evidence>
<dbReference type="EMBL" id="OA891665">
    <property type="protein sequence ID" value="CAD7284761.1"/>
    <property type="molecule type" value="Genomic_DNA"/>
</dbReference>
<dbReference type="PANTHER" id="PTHR48438:SF1">
    <property type="entry name" value="ALPHA-(1,3)-FUCOSYLTRANSFERASE C-RELATED"/>
    <property type="match status" value="1"/>
</dbReference>
<keyword evidence="7" id="KW-0735">Signal-anchor</keyword>
<dbReference type="InterPro" id="IPR031481">
    <property type="entry name" value="Glyco_tran_10_N"/>
</dbReference>